<dbReference type="RefSeq" id="WP_138045353.1">
    <property type="nucleotide sequence ID" value="NZ_VBZC01000012.1"/>
</dbReference>
<evidence type="ECO:0000313" key="3">
    <source>
        <dbReference type="Proteomes" id="UP000305906"/>
    </source>
</evidence>
<comment type="caution">
    <text evidence="2">The sequence shown here is derived from an EMBL/GenBank/DDBJ whole genome shotgun (WGS) entry which is preliminary data.</text>
</comment>
<dbReference type="AlphaFoldDB" id="A0A5R9FPA2"/>
<evidence type="ECO:0008006" key="4">
    <source>
        <dbReference type="Google" id="ProtNLM"/>
    </source>
</evidence>
<sequence length="494" mass="55384">MMHDVLLCRHIKPVARVDVSKTASGVGASGRSFDLVHDASAHEISTTASRQLRGGADFLAAARFMVGSGFHLSAGPTTLRLAEVFAARMGRSKDGTFPFSVEATARELGLKRRAVFNHARYLRELGLLAYAEHGSKRNALRTRYGARWIREHGYRGTATLFAAVAPRVWDDAMGRRIRGEGYTARQVGVTDAGRELAVAAAGERQQARLRKQQAEPVENSRSCTPSFVVPQDGSHLKVEGGSNYTSRRRATRTDSADTTGQERVSATECARGIATAEQLQREVWWLNRGCARRLAHALRPLIAAGWAWQSLAAELLTWGVPGYLRDPAAYVRHELARRRQHHVWPHLAAPVVCDDQVDERGERRQEMLRRRGAAHSPAWQRYAEQLRPELRRRLAEGRQARQAHRLQSSAYRPMWREPEEHFLASLPDQAWAKAPSPLEIYAARAWRRPAVVPDSGTLPAGDQGWLEHLRDQAEAERACAVLRAELENWEAERR</sequence>
<gene>
    <name evidence="2" type="ORF">FE633_13450</name>
</gene>
<evidence type="ECO:0000256" key="1">
    <source>
        <dbReference type="SAM" id="MobiDB-lite"/>
    </source>
</evidence>
<keyword evidence="3" id="KW-1185">Reference proteome</keyword>
<protein>
    <recommendedName>
        <fullName evidence="4">Helix-turn-helix domain-containing protein</fullName>
    </recommendedName>
</protein>
<proteinExistence type="predicted"/>
<dbReference type="Proteomes" id="UP000305906">
    <property type="component" value="Unassembled WGS sequence"/>
</dbReference>
<name>A0A5R9FPA2_9ACTN</name>
<dbReference type="EMBL" id="VBZC01000012">
    <property type="protein sequence ID" value="TLS45762.1"/>
    <property type="molecule type" value="Genomic_DNA"/>
</dbReference>
<evidence type="ECO:0000313" key="2">
    <source>
        <dbReference type="EMBL" id="TLS45762.1"/>
    </source>
</evidence>
<reference evidence="2 3" key="1">
    <citation type="submission" date="2019-05" db="EMBL/GenBank/DDBJ databases">
        <title>Streptomyces sp. NEAU-C151, a novel actinomycete isolated from soil.</title>
        <authorList>
            <person name="Han L."/>
            <person name="Jiang H."/>
        </authorList>
    </citation>
    <scope>NUCLEOTIDE SEQUENCE [LARGE SCALE GENOMIC DNA]</scope>
    <source>
        <strain evidence="2 3">NEAU-C151</strain>
    </source>
</reference>
<feature type="region of interest" description="Disordered" evidence="1">
    <location>
        <begin position="208"/>
        <end position="263"/>
    </location>
</feature>
<organism evidence="2 3">
    <name type="scientific">Streptomyces montanus</name>
    <dbReference type="NCBI Taxonomy" id="2580423"/>
    <lineage>
        <taxon>Bacteria</taxon>
        <taxon>Bacillati</taxon>
        <taxon>Actinomycetota</taxon>
        <taxon>Actinomycetes</taxon>
        <taxon>Kitasatosporales</taxon>
        <taxon>Streptomycetaceae</taxon>
        <taxon>Streptomyces</taxon>
    </lineage>
</organism>
<accession>A0A5R9FPA2</accession>